<dbReference type="RefSeq" id="WP_105393819.1">
    <property type="nucleotide sequence ID" value="NZ_PUIQ01000102.1"/>
</dbReference>
<dbReference type="Proteomes" id="UP000238206">
    <property type="component" value="Unassembled WGS sequence"/>
</dbReference>
<evidence type="ECO:0000313" key="3">
    <source>
        <dbReference type="Proteomes" id="UP000238206"/>
    </source>
</evidence>
<name>A0A2S8I0G5_BURCE</name>
<evidence type="ECO:0000313" key="2">
    <source>
        <dbReference type="EMBL" id="PQP07852.1"/>
    </source>
</evidence>
<dbReference type="AlphaFoldDB" id="A0A2S8I0G5"/>
<organism evidence="2 3">
    <name type="scientific">Burkholderia cepacia</name>
    <name type="common">Pseudomonas cepacia</name>
    <dbReference type="NCBI Taxonomy" id="292"/>
    <lineage>
        <taxon>Bacteria</taxon>
        <taxon>Pseudomonadati</taxon>
        <taxon>Pseudomonadota</taxon>
        <taxon>Betaproteobacteria</taxon>
        <taxon>Burkholderiales</taxon>
        <taxon>Burkholderiaceae</taxon>
        <taxon>Burkholderia</taxon>
        <taxon>Burkholderia cepacia complex</taxon>
    </lineage>
</organism>
<feature type="compositionally biased region" description="Polar residues" evidence="1">
    <location>
        <begin position="22"/>
        <end position="34"/>
    </location>
</feature>
<evidence type="ECO:0000256" key="1">
    <source>
        <dbReference type="SAM" id="MobiDB-lite"/>
    </source>
</evidence>
<accession>A0A2S8I0G5</accession>
<gene>
    <name evidence="2" type="ORF">C5615_37230</name>
</gene>
<proteinExistence type="predicted"/>
<feature type="region of interest" description="Disordered" evidence="1">
    <location>
        <begin position="20"/>
        <end position="40"/>
    </location>
</feature>
<reference evidence="2 3" key="1">
    <citation type="submission" date="2018-02" db="EMBL/GenBank/DDBJ databases">
        <title>Draft genome sequencing of Burkholderia cepacia Y14-15.</title>
        <authorList>
            <person name="Zheng B.-X."/>
        </authorList>
    </citation>
    <scope>NUCLEOTIDE SEQUENCE [LARGE SCALE GENOMIC DNA]</scope>
    <source>
        <strain evidence="2 3">Y14-15</strain>
    </source>
</reference>
<feature type="region of interest" description="Disordered" evidence="1">
    <location>
        <begin position="119"/>
        <end position="202"/>
    </location>
</feature>
<protein>
    <submittedName>
        <fullName evidence="2">Uncharacterized protein</fullName>
    </submittedName>
</protein>
<dbReference type="EMBL" id="PUIQ01000102">
    <property type="protein sequence ID" value="PQP07852.1"/>
    <property type="molecule type" value="Genomic_DNA"/>
</dbReference>
<sequence>MGGVAMFFTRVLAQAFPGSPRASASTVEQPSSACGSAKPVGTGAENETLVTIAGIVHLFVDEGDCVVEFVPAFDDAPGDTMFGTKILPALAPHWAMLQQHPAPLKDAIATAIRRTSVPATGAMGIASPTADSEARSARSSEGAETPADVEREVGRQTSVGESGGFRSSRRGSDAETGRSAPVEGRINGWGEETFPDRRPGKSRSYRSFALRLETRGGEQVLQGEGLKEAISECGCRVGDRVSVKRLRKIKVPAFRKEDGSPIYKDGQQVMWDKWLWSITK</sequence>
<comment type="caution">
    <text evidence="2">The sequence shown here is derived from an EMBL/GenBank/DDBJ whole genome shotgun (WGS) entry which is preliminary data.</text>
</comment>